<feature type="compositionally biased region" description="Polar residues" evidence="1">
    <location>
        <begin position="232"/>
        <end position="248"/>
    </location>
</feature>
<reference evidence="2" key="1">
    <citation type="submission" date="2018-11" db="EMBL/GenBank/DDBJ databases">
        <authorList>
            <consortium name="Pathogen Informatics"/>
        </authorList>
    </citation>
    <scope>NUCLEOTIDE SEQUENCE</scope>
</reference>
<proteinExistence type="predicted"/>
<feature type="region of interest" description="Disordered" evidence="1">
    <location>
        <begin position="613"/>
        <end position="634"/>
    </location>
</feature>
<feature type="region of interest" description="Disordered" evidence="1">
    <location>
        <begin position="225"/>
        <end position="248"/>
    </location>
</feature>
<evidence type="ECO:0000313" key="3">
    <source>
        <dbReference type="Proteomes" id="UP000784294"/>
    </source>
</evidence>
<gene>
    <name evidence="2" type="ORF">PXEA_LOCUS851</name>
</gene>
<dbReference type="Proteomes" id="UP000784294">
    <property type="component" value="Unassembled WGS sequence"/>
</dbReference>
<organism evidence="2 3">
    <name type="scientific">Protopolystoma xenopodis</name>
    <dbReference type="NCBI Taxonomy" id="117903"/>
    <lineage>
        <taxon>Eukaryota</taxon>
        <taxon>Metazoa</taxon>
        <taxon>Spiralia</taxon>
        <taxon>Lophotrochozoa</taxon>
        <taxon>Platyhelminthes</taxon>
        <taxon>Monogenea</taxon>
        <taxon>Polyopisthocotylea</taxon>
        <taxon>Polystomatidea</taxon>
        <taxon>Polystomatidae</taxon>
        <taxon>Protopolystoma</taxon>
    </lineage>
</organism>
<dbReference type="EMBL" id="CAAALY010001687">
    <property type="protein sequence ID" value="VEL07411.1"/>
    <property type="molecule type" value="Genomic_DNA"/>
</dbReference>
<keyword evidence="3" id="KW-1185">Reference proteome</keyword>
<accession>A0A448WB38</accession>
<dbReference type="AlphaFoldDB" id="A0A448WB38"/>
<feature type="region of interest" description="Disordered" evidence="1">
    <location>
        <begin position="154"/>
        <end position="174"/>
    </location>
</feature>
<feature type="compositionally biased region" description="Low complexity" evidence="1">
    <location>
        <begin position="523"/>
        <end position="543"/>
    </location>
</feature>
<comment type="caution">
    <text evidence="2">The sequence shown here is derived from an EMBL/GenBank/DDBJ whole genome shotgun (WGS) entry which is preliminary data.</text>
</comment>
<name>A0A448WB38_9PLAT</name>
<feature type="region of interest" description="Disordered" evidence="1">
    <location>
        <begin position="523"/>
        <end position="546"/>
    </location>
</feature>
<evidence type="ECO:0000256" key="1">
    <source>
        <dbReference type="SAM" id="MobiDB-lite"/>
    </source>
</evidence>
<evidence type="ECO:0000313" key="2">
    <source>
        <dbReference type="EMBL" id="VEL07411.1"/>
    </source>
</evidence>
<protein>
    <submittedName>
        <fullName evidence="2">Uncharacterized protein</fullName>
    </submittedName>
</protein>
<sequence>MRDLAFAYELIGFFLIAVQSGEMHIFGQSTEAPTFNSITSVGSISAGGISSATSTAGVKGAGVGNYSRGHQNALSHHYHNHRNHHYQHSLSQTGNRTQQHLRIPFVHNYLSGQPRLGTGSKPNSDVPISLGIQSHVPLSIGLNCNTDFKSNLSTWPQAESPSSLPTGSLNHPATSSEHLVSISPVIGHSIASSIHLAADGSIPIAHEDLDKDEERVPSISSIAETAEAASRLPTSTNDLPLYSSDPSTPNEVPPVAHYPVFHCPSRITPRVTPSSGLHADCRDLDRLIANLESTVHCNLSQQLDVSPARSSECNLLESQDIDQYSRNIEIDAISEFDGVNIPSAISRTDVINAYIMPHHTPIESGDNQSLYDLPLESALSDPSFKSHLVAVSCPYSGKPPELTQPSLETSIGSSNDTRSVYIHTTSTTKTHHPSEQLVFKHSSDRPPILSLSPISVHRRISSLGPNSSVGRSISPESTCNPYSAIPHKSIPVKCMPASLLGEEFEPTVAHFFAPTQSSLAFSSSSPAPPKVSSASSTSSFNPHSSEKFIDPLDKSATIARTSSPSSFCVTRRAHLASLDLIDLTERLSFTSGTKKGLHPESSFLGQSIRSTVSPCSTSNSRVDPDDLRPISGSIPISPRSDRLVSLASWEVSSNHNSLQSSAPIRTHSPSIPQGNNITAANSTTPTTITSSATIVLVTQGQTGHHSEALCSSSSGICTSTYRTHLSCPHTVLSGSLLHGHSLHKKEDEFDSTGLIA</sequence>